<gene>
    <name evidence="1" type="ORF">OCTVUL_1B020827</name>
</gene>
<evidence type="ECO:0000313" key="2">
    <source>
        <dbReference type="Proteomes" id="UP001162480"/>
    </source>
</evidence>
<protein>
    <submittedName>
        <fullName evidence="1">Uncharacterized protein</fullName>
    </submittedName>
</protein>
<reference evidence="1" key="1">
    <citation type="submission" date="2023-08" db="EMBL/GenBank/DDBJ databases">
        <authorList>
            <person name="Alioto T."/>
            <person name="Alioto T."/>
            <person name="Gomez Garrido J."/>
        </authorList>
    </citation>
    <scope>NUCLEOTIDE SEQUENCE</scope>
</reference>
<proteinExistence type="predicted"/>
<accession>A0AA36F7G6</accession>
<organism evidence="1 2">
    <name type="scientific">Octopus vulgaris</name>
    <name type="common">Common octopus</name>
    <dbReference type="NCBI Taxonomy" id="6645"/>
    <lineage>
        <taxon>Eukaryota</taxon>
        <taxon>Metazoa</taxon>
        <taxon>Spiralia</taxon>
        <taxon>Lophotrochozoa</taxon>
        <taxon>Mollusca</taxon>
        <taxon>Cephalopoda</taxon>
        <taxon>Coleoidea</taxon>
        <taxon>Octopodiformes</taxon>
        <taxon>Octopoda</taxon>
        <taxon>Incirrata</taxon>
        <taxon>Octopodidae</taxon>
        <taxon>Octopus</taxon>
    </lineage>
</organism>
<dbReference type="AlphaFoldDB" id="A0AA36F7G6"/>
<dbReference type="EMBL" id="OX597821">
    <property type="protein sequence ID" value="CAI9727129.1"/>
    <property type="molecule type" value="Genomic_DNA"/>
</dbReference>
<dbReference type="Proteomes" id="UP001162480">
    <property type="component" value="Chromosome 8"/>
</dbReference>
<evidence type="ECO:0000313" key="1">
    <source>
        <dbReference type="EMBL" id="CAI9727129.1"/>
    </source>
</evidence>
<name>A0AA36F7G6_OCTVU</name>
<keyword evidence="2" id="KW-1185">Reference proteome</keyword>
<sequence>MCEGLSLFTRMVRQTYLHIYTHLIAPDYVNCLPPPFTCFLSCGLFNLRAWSCHWNLSLNQTLCLCDL</sequence>